<accession>A0A499V0C3</accession>
<organism evidence="2 3">
    <name type="scientific">Streptomyces antimycoticus</name>
    <dbReference type="NCBI Taxonomy" id="68175"/>
    <lineage>
        <taxon>Bacteria</taxon>
        <taxon>Bacillati</taxon>
        <taxon>Actinomycetota</taxon>
        <taxon>Actinomycetes</taxon>
        <taxon>Kitasatosporales</taxon>
        <taxon>Streptomycetaceae</taxon>
        <taxon>Streptomyces</taxon>
        <taxon>Streptomyces violaceusniger group</taxon>
    </lineage>
</organism>
<feature type="compositionally biased region" description="Basic and acidic residues" evidence="1">
    <location>
        <begin position="73"/>
        <end position="83"/>
    </location>
</feature>
<dbReference type="Proteomes" id="UP000463951">
    <property type="component" value="Chromosome"/>
</dbReference>
<evidence type="ECO:0000256" key="1">
    <source>
        <dbReference type="SAM" id="MobiDB-lite"/>
    </source>
</evidence>
<gene>
    <name evidence="2" type="ORF">SSPO_057090</name>
</gene>
<name>A0A499V0C3_9ACTN</name>
<dbReference type="AlphaFoldDB" id="A0A499V0C3"/>
<reference evidence="2 3" key="1">
    <citation type="journal article" date="2020" name="Int. J. Syst. Evol. Microbiol.">
        <title>Reclassification of Streptomyces castelarensis and Streptomyces sporoclivatus as later heterotypic synonyms of Streptomyces antimycoticus.</title>
        <authorList>
            <person name="Komaki H."/>
            <person name="Tamura T."/>
        </authorList>
    </citation>
    <scope>NUCLEOTIDE SEQUENCE [LARGE SCALE GENOMIC DNA]</scope>
    <source>
        <strain evidence="2 3">NBRC 100767</strain>
    </source>
</reference>
<feature type="region of interest" description="Disordered" evidence="1">
    <location>
        <begin position="1"/>
        <end position="32"/>
    </location>
</feature>
<dbReference type="EMBL" id="AP019620">
    <property type="protein sequence ID" value="BBJ42991.1"/>
    <property type="molecule type" value="Genomic_DNA"/>
</dbReference>
<sequence>MHMRPVRGVLRRQDQPKPTRARPHQPTCRDQYADPAGVAEANLREVQNQPVAALGDRVVDVLPDCGRGHQVHLSRDLENDPLPRRSSITFNVTRPKPFARP</sequence>
<proteinExistence type="predicted"/>
<evidence type="ECO:0000313" key="2">
    <source>
        <dbReference type="EMBL" id="BBJ42991.1"/>
    </source>
</evidence>
<feature type="region of interest" description="Disordered" evidence="1">
    <location>
        <begin position="72"/>
        <end position="101"/>
    </location>
</feature>
<evidence type="ECO:0000313" key="3">
    <source>
        <dbReference type="Proteomes" id="UP000463951"/>
    </source>
</evidence>
<protein>
    <submittedName>
        <fullName evidence="2">Uncharacterized protein</fullName>
    </submittedName>
</protein>